<dbReference type="InterPro" id="IPR036259">
    <property type="entry name" value="MFS_trans_sf"/>
</dbReference>
<dbReference type="EMBL" id="JBBXJM010000002">
    <property type="protein sequence ID" value="KAL1410853.1"/>
    <property type="molecule type" value="Genomic_DNA"/>
</dbReference>
<keyword evidence="4 6" id="KW-1133">Transmembrane helix</keyword>
<comment type="caution">
    <text evidence="8">The sequence shown here is derived from an EMBL/GenBank/DDBJ whole genome shotgun (WGS) entry which is preliminary data.</text>
</comment>
<dbReference type="InterPro" id="IPR005828">
    <property type="entry name" value="MFS_sugar_transport-like"/>
</dbReference>
<dbReference type="InterPro" id="IPR020846">
    <property type="entry name" value="MFS_dom"/>
</dbReference>
<evidence type="ECO:0000313" key="8">
    <source>
        <dbReference type="EMBL" id="KAL1410853.1"/>
    </source>
</evidence>
<dbReference type="PROSITE" id="PS50850">
    <property type="entry name" value="MFS"/>
    <property type="match status" value="1"/>
</dbReference>
<evidence type="ECO:0000256" key="6">
    <source>
        <dbReference type="SAM" id="Phobius"/>
    </source>
</evidence>
<keyword evidence="9" id="KW-1185">Reference proteome</keyword>
<comment type="similarity">
    <text evidence="2">Belongs to the major facilitator superfamily. Sugar transporter (TC 2.A.1.1) family.</text>
</comment>
<name>A0ABR3Q922_9TREE</name>
<feature type="domain" description="Major facilitator superfamily (MFS) profile" evidence="7">
    <location>
        <begin position="14"/>
        <end position="445"/>
    </location>
</feature>
<evidence type="ECO:0000313" key="9">
    <source>
        <dbReference type="Proteomes" id="UP001565368"/>
    </source>
</evidence>
<proteinExistence type="inferred from homology"/>
<dbReference type="RefSeq" id="XP_069210797.1">
    <property type="nucleotide sequence ID" value="XM_069350411.1"/>
</dbReference>
<dbReference type="PANTHER" id="PTHR48022">
    <property type="entry name" value="PLASTIDIC GLUCOSE TRANSPORTER 4"/>
    <property type="match status" value="1"/>
</dbReference>
<feature type="transmembrane region" description="Helical" evidence="6">
    <location>
        <begin position="62"/>
        <end position="83"/>
    </location>
</feature>
<protein>
    <recommendedName>
        <fullName evidence="7">Major facilitator superfamily (MFS) profile domain-containing protein</fullName>
    </recommendedName>
</protein>
<dbReference type="Pfam" id="PF00083">
    <property type="entry name" value="Sugar_tr"/>
    <property type="match status" value="2"/>
</dbReference>
<evidence type="ECO:0000256" key="2">
    <source>
        <dbReference type="ARBA" id="ARBA00010992"/>
    </source>
</evidence>
<reference evidence="8 9" key="1">
    <citation type="submission" date="2023-08" db="EMBL/GenBank/DDBJ databases">
        <title>Annotated Genome Sequence of Vanrija albida AlHP1.</title>
        <authorList>
            <person name="Herzog R."/>
        </authorList>
    </citation>
    <scope>NUCLEOTIDE SEQUENCE [LARGE SCALE GENOMIC DNA]</scope>
    <source>
        <strain evidence="8 9">AlHP1</strain>
    </source>
</reference>
<feature type="transmembrane region" description="Helical" evidence="6">
    <location>
        <begin position="95"/>
        <end position="128"/>
    </location>
</feature>
<dbReference type="InterPro" id="IPR050360">
    <property type="entry name" value="MFS_Sugar_Transporters"/>
</dbReference>
<keyword evidence="5 6" id="KW-0472">Membrane</keyword>
<dbReference type="GeneID" id="95982839"/>
<dbReference type="SUPFAM" id="SSF103473">
    <property type="entry name" value="MFS general substrate transporter"/>
    <property type="match status" value="1"/>
</dbReference>
<feature type="transmembrane region" description="Helical" evidence="6">
    <location>
        <begin position="281"/>
        <end position="302"/>
    </location>
</feature>
<keyword evidence="3 6" id="KW-0812">Transmembrane</keyword>
<comment type="subcellular location">
    <subcellularLocation>
        <location evidence="1">Membrane</location>
        <topology evidence="1">Multi-pass membrane protein</topology>
    </subcellularLocation>
</comment>
<dbReference type="PANTHER" id="PTHR48022:SF46">
    <property type="entry name" value="SUGAR TRANSPORTER, PUTATIVE (AFU_ORTHOLOGUE AFUA_1G11830)-RELATED"/>
    <property type="match status" value="1"/>
</dbReference>
<sequence>MTHLAQLQRRAWLPCVGALLSFAMYACNLRVFSAAAFGVIAMNRSLDPSTGPIDRNREHQVYITRVVAFICTGFLITPGVVLVAGRRGAVLFGSVLVLLAGVVQIAAIQYVAAAFAATAIVSIGHGIALPSALLYAAELAPAASRGRILAFGNVALYTGFLVSYWAVFGLGWVDWVDRMWSAYRAIVSIMFLFALIVPVSMLFAPNTPPLGHDGYEAPRPLAVVRAAGFPAKRVAIAVALNVFASINGHNEISWWSSRIYIYGFGRSRTVEPQFGFSLDGWIINSVQTVIGLLGAVVGLLLIDKLGRRKLLIIGSALLALWMVTIGGLGAGMGSNLVLDGISGERPGNLRSLAIGWAVVDSVADLASAATWEAVTLVYTAEMFAPAVGTWAVPMSFMTHFVATAIFSDLAFEKFGEKSGTHMFFFFFALNILFGLFVFFFLPETKGVPLENMEQLFAGPARQAHRLDLQQVDSDDKRREPAA</sequence>
<gene>
    <name evidence="8" type="ORF">Q8F55_001796</name>
</gene>
<evidence type="ECO:0000256" key="3">
    <source>
        <dbReference type="ARBA" id="ARBA00022692"/>
    </source>
</evidence>
<feature type="transmembrane region" description="Helical" evidence="6">
    <location>
        <begin position="423"/>
        <end position="441"/>
    </location>
</feature>
<evidence type="ECO:0000256" key="4">
    <source>
        <dbReference type="ARBA" id="ARBA00022989"/>
    </source>
</evidence>
<evidence type="ECO:0000256" key="1">
    <source>
        <dbReference type="ARBA" id="ARBA00004141"/>
    </source>
</evidence>
<evidence type="ECO:0000259" key="7">
    <source>
        <dbReference type="PROSITE" id="PS50850"/>
    </source>
</evidence>
<organism evidence="8 9">
    <name type="scientific">Vanrija albida</name>
    <dbReference type="NCBI Taxonomy" id="181172"/>
    <lineage>
        <taxon>Eukaryota</taxon>
        <taxon>Fungi</taxon>
        <taxon>Dikarya</taxon>
        <taxon>Basidiomycota</taxon>
        <taxon>Agaricomycotina</taxon>
        <taxon>Tremellomycetes</taxon>
        <taxon>Trichosporonales</taxon>
        <taxon>Trichosporonaceae</taxon>
        <taxon>Vanrija</taxon>
    </lineage>
</organism>
<feature type="transmembrane region" description="Helical" evidence="6">
    <location>
        <begin position="390"/>
        <end position="411"/>
    </location>
</feature>
<feature type="transmembrane region" description="Helical" evidence="6">
    <location>
        <begin position="309"/>
        <end position="330"/>
    </location>
</feature>
<evidence type="ECO:0000256" key="5">
    <source>
        <dbReference type="ARBA" id="ARBA00023136"/>
    </source>
</evidence>
<dbReference type="PROSITE" id="PS00216">
    <property type="entry name" value="SUGAR_TRANSPORT_1"/>
    <property type="match status" value="1"/>
</dbReference>
<feature type="transmembrane region" description="Helical" evidence="6">
    <location>
        <begin position="148"/>
        <end position="173"/>
    </location>
</feature>
<dbReference type="Gene3D" id="1.20.1250.20">
    <property type="entry name" value="MFS general substrate transporter like domains"/>
    <property type="match status" value="2"/>
</dbReference>
<dbReference type="Proteomes" id="UP001565368">
    <property type="component" value="Unassembled WGS sequence"/>
</dbReference>
<accession>A0ABR3Q922</accession>
<feature type="transmembrane region" description="Helical" evidence="6">
    <location>
        <begin position="185"/>
        <end position="204"/>
    </location>
</feature>
<dbReference type="InterPro" id="IPR005829">
    <property type="entry name" value="Sugar_transporter_CS"/>
</dbReference>
<feature type="transmembrane region" description="Helical" evidence="6">
    <location>
        <begin position="12"/>
        <end position="42"/>
    </location>
</feature>